<dbReference type="InterPro" id="IPR027417">
    <property type="entry name" value="P-loop_NTPase"/>
</dbReference>
<dbReference type="Pfam" id="PF00071">
    <property type="entry name" value="Ras"/>
    <property type="match status" value="1"/>
</dbReference>
<gene>
    <name evidence="4" type="ORF">Bpfe_027227</name>
</gene>
<dbReference type="CDD" id="cd00154">
    <property type="entry name" value="Rab"/>
    <property type="match status" value="1"/>
</dbReference>
<dbReference type="SMART" id="SM00174">
    <property type="entry name" value="RHO"/>
    <property type="match status" value="1"/>
</dbReference>
<dbReference type="SMART" id="SM00173">
    <property type="entry name" value="RAS"/>
    <property type="match status" value="1"/>
</dbReference>
<dbReference type="InterPro" id="IPR001806">
    <property type="entry name" value="Small_GTPase"/>
</dbReference>
<evidence type="ECO:0000256" key="3">
    <source>
        <dbReference type="ARBA" id="ARBA00023288"/>
    </source>
</evidence>
<dbReference type="PROSITE" id="PS51421">
    <property type="entry name" value="RAS"/>
    <property type="match status" value="1"/>
</dbReference>
<keyword evidence="2" id="KW-0342">GTP-binding</keyword>
<dbReference type="InterPro" id="IPR005225">
    <property type="entry name" value="Small_GTP-bd"/>
</dbReference>
<dbReference type="SMART" id="SM00176">
    <property type="entry name" value="RAN"/>
    <property type="match status" value="1"/>
</dbReference>
<dbReference type="PROSITE" id="PS51420">
    <property type="entry name" value="RHO"/>
    <property type="match status" value="1"/>
</dbReference>
<dbReference type="FunFam" id="3.40.50.300:FF:001129">
    <property type="entry name" value="ras-related protein Rab-44 isoform X2"/>
    <property type="match status" value="1"/>
</dbReference>
<protein>
    <submittedName>
        <fullName evidence="4">GTP-binding protein YPTM1</fullName>
    </submittedName>
</protein>
<organism evidence="4 5">
    <name type="scientific">Biomphalaria pfeifferi</name>
    <name type="common">Bloodfluke planorb</name>
    <name type="synonym">Freshwater snail</name>
    <dbReference type="NCBI Taxonomy" id="112525"/>
    <lineage>
        <taxon>Eukaryota</taxon>
        <taxon>Metazoa</taxon>
        <taxon>Spiralia</taxon>
        <taxon>Lophotrochozoa</taxon>
        <taxon>Mollusca</taxon>
        <taxon>Gastropoda</taxon>
        <taxon>Heterobranchia</taxon>
        <taxon>Euthyneura</taxon>
        <taxon>Panpulmonata</taxon>
        <taxon>Hygrophila</taxon>
        <taxon>Lymnaeoidea</taxon>
        <taxon>Planorbidae</taxon>
        <taxon>Biomphalaria</taxon>
    </lineage>
</organism>
<dbReference type="SMART" id="SM00175">
    <property type="entry name" value="RAB"/>
    <property type="match status" value="1"/>
</dbReference>
<dbReference type="GO" id="GO:0005525">
    <property type="term" value="F:GTP binding"/>
    <property type="evidence" value="ECO:0007669"/>
    <property type="project" value="UniProtKB-KW"/>
</dbReference>
<dbReference type="SUPFAM" id="SSF52540">
    <property type="entry name" value="P-loop containing nucleoside triphosphate hydrolases"/>
    <property type="match status" value="1"/>
</dbReference>
<keyword evidence="3" id="KW-0449">Lipoprotein</keyword>
<evidence type="ECO:0000313" key="4">
    <source>
        <dbReference type="EMBL" id="KAK0043326.1"/>
    </source>
</evidence>
<dbReference type="NCBIfam" id="TIGR00231">
    <property type="entry name" value="small_GTP"/>
    <property type="match status" value="1"/>
</dbReference>
<evidence type="ECO:0000256" key="2">
    <source>
        <dbReference type="ARBA" id="ARBA00023134"/>
    </source>
</evidence>
<dbReference type="InterPro" id="IPR050227">
    <property type="entry name" value="Rab"/>
</dbReference>
<dbReference type="PRINTS" id="PR00449">
    <property type="entry name" value="RASTRNSFRMNG"/>
</dbReference>
<dbReference type="Gene3D" id="3.40.50.300">
    <property type="entry name" value="P-loop containing nucleotide triphosphate hydrolases"/>
    <property type="match status" value="1"/>
</dbReference>
<dbReference type="EMBL" id="JASAOG010000219">
    <property type="protein sequence ID" value="KAK0043326.1"/>
    <property type="molecule type" value="Genomic_DNA"/>
</dbReference>
<reference evidence="4" key="2">
    <citation type="submission" date="2023-04" db="EMBL/GenBank/DDBJ databases">
        <authorList>
            <person name="Bu L."/>
            <person name="Lu L."/>
            <person name="Laidemitt M.R."/>
            <person name="Zhang S.M."/>
            <person name="Mutuku M."/>
            <person name="Mkoji G."/>
            <person name="Steinauer M."/>
            <person name="Loker E.S."/>
        </authorList>
    </citation>
    <scope>NUCLEOTIDE SEQUENCE</scope>
    <source>
        <strain evidence="4">KasaAsao</strain>
        <tissue evidence="4">Whole Snail</tissue>
    </source>
</reference>
<evidence type="ECO:0000313" key="5">
    <source>
        <dbReference type="Proteomes" id="UP001233172"/>
    </source>
</evidence>
<proteinExistence type="predicted"/>
<dbReference type="PANTHER" id="PTHR47977">
    <property type="entry name" value="RAS-RELATED PROTEIN RAB"/>
    <property type="match status" value="1"/>
</dbReference>
<evidence type="ECO:0000256" key="1">
    <source>
        <dbReference type="ARBA" id="ARBA00022741"/>
    </source>
</evidence>
<sequence>MISFHFIHRIVTYFIVEDCNAWKNAEASIYLGPYEAKSNACFAISRTDGRHCHLTNEGLIAIVLFDTRKNQQARENIFKIIFVGDSSVGKTSLMLRYTDDCFSDTFITTIGVDFRNKPTEVSGIKVKLQIWDTAPPYRFRRKVPSFYRGADGVMFVFDLTNMDSFHNMSSWMKETAHDLSEHCKLLLVGKKSDQVEERVVTFEAAQSFADSVGLPYLETSAKSSFNVHNAFNSLAQSIVKNKRNMLKQATAADYVDIRARPVDYDQCYGRDICSTA</sequence>
<dbReference type="GO" id="GO:0003924">
    <property type="term" value="F:GTPase activity"/>
    <property type="evidence" value="ECO:0007669"/>
    <property type="project" value="InterPro"/>
</dbReference>
<dbReference type="PROSITE" id="PS51419">
    <property type="entry name" value="RAB"/>
    <property type="match status" value="1"/>
</dbReference>
<name>A0AAD8EY25_BIOPF</name>
<accession>A0AAD8EY25</accession>
<dbReference type="Proteomes" id="UP001233172">
    <property type="component" value="Unassembled WGS sequence"/>
</dbReference>
<keyword evidence="1" id="KW-0547">Nucleotide-binding</keyword>
<keyword evidence="5" id="KW-1185">Reference proteome</keyword>
<reference evidence="4" key="1">
    <citation type="journal article" date="2023" name="PLoS Negl. Trop. Dis.">
        <title>A genome sequence for Biomphalaria pfeifferi, the major vector snail for the human-infecting parasite Schistosoma mansoni.</title>
        <authorList>
            <person name="Bu L."/>
            <person name="Lu L."/>
            <person name="Laidemitt M.R."/>
            <person name="Zhang S.M."/>
            <person name="Mutuku M."/>
            <person name="Mkoji G."/>
            <person name="Steinauer M."/>
            <person name="Loker E.S."/>
        </authorList>
    </citation>
    <scope>NUCLEOTIDE SEQUENCE</scope>
    <source>
        <strain evidence="4">KasaAsao</strain>
    </source>
</reference>
<dbReference type="AlphaFoldDB" id="A0AAD8EY25"/>
<comment type="caution">
    <text evidence="4">The sequence shown here is derived from an EMBL/GenBank/DDBJ whole genome shotgun (WGS) entry which is preliminary data.</text>
</comment>